<evidence type="ECO:0000256" key="3">
    <source>
        <dbReference type="ARBA" id="ARBA00022989"/>
    </source>
</evidence>
<dbReference type="InterPro" id="IPR007016">
    <property type="entry name" value="O-antigen_ligase-rel_domated"/>
</dbReference>
<comment type="caution">
    <text evidence="7">The sequence shown here is derived from an EMBL/GenBank/DDBJ whole genome shotgun (WGS) entry which is preliminary data.</text>
</comment>
<feature type="transmembrane region" description="Helical" evidence="5">
    <location>
        <begin position="34"/>
        <end position="53"/>
    </location>
</feature>
<proteinExistence type="predicted"/>
<dbReference type="Proteomes" id="UP001226084">
    <property type="component" value="Unassembled WGS sequence"/>
</dbReference>
<protein>
    <submittedName>
        <fullName evidence="7">O-antigen ligase</fullName>
        <ecNumber evidence="7">2.4.1.-</ecNumber>
    </submittedName>
</protein>
<feature type="domain" description="O-antigen ligase-related" evidence="6">
    <location>
        <begin position="218"/>
        <end position="371"/>
    </location>
</feature>
<dbReference type="PANTHER" id="PTHR37422">
    <property type="entry name" value="TEICHURONIC ACID BIOSYNTHESIS PROTEIN TUAE"/>
    <property type="match status" value="1"/>
</dbReference>
<keyword evidence="3 5" id="KW-1133">Transmembrane helix</keyword>
<comment type="subcellular location">
    <subcellularLocation>
        <location evidence="1">Membrane</location>
        <topology evidence="1">Multi-pass membrane protein</topology>
    </subcellularLocation>
</comment>
<evidence type="ECO:0000313" key="7">
    <source>
        <dbReference type="EMBL" id="MDQ1107234.1"/>
    </source>
</evidence>
<feature type="transmembrane region" description="Helical" evidence="5">
    <location>
        <begin position="210"/>
        <end position="226"/>
    </location>
</feature>
<evidence type="ECO:0000259" key="6">
    <source>
        <dbReference type="Pfam" id="PF04932"/>
    </source>
</evidence>
<feature type="transmembrane region" description="Helical" evidence="5">
    <location>
        <begin position="59"/>
        <end position="79"/>
    </location>
</feature>
<dbReference type="GO" id="GO:0016874">
    <property type="term" value="F:ligase activity"/>
    <property type="evidence" value="ECO:0007669"/>
    <property type="project" value="UniProtKB-KW"/>
</dbReference>
<name>A0AAP5AEC6_9GAMM</name>
<feature type="transmembrane region" description="Helical" evidence="5">
    <location>
        <begin position="178"/>
        <end position="198"/>
    </location>
</feature>
<organism evidence="7 8">
    <name type="scientific">Stenotrophomonas rhizophila</name>
    <dbReference type="NCBI Taxonomy" id="216778"/>
    <lineage>
        <taxon>Bacteria</taxon>
        <taxon>Pseudomonadati</taxon>
        <taxon>Pseudomonadota</taxon>
        <taxon>Gammaproteobacteria</taxon>
        <taxon>Lysobacterales</taxon>
        <taxon>Lysobacteraceae</taxon>
        <taxon>Stenotrophomonas</taxon>
    </lineage>
</organism>
<sequence>MDHSRPISDNAARSARVALNVNNALPRTAGVHPVLAWVFTIALGLSPVLLMSTMDGGSAGYYGLVLLSFIVLAWVRRPAVGTVWCNNRREYLWMVAGMGVMLLGVLTSLAVHGIWKGSETEKAVRFLTVGLILAAALRMPRPVLAHAAFGLLAGIWYAVINVAWLVLSTGARPATRQFNAVTYGDLTLLFSVIAFLLLGLRITRFRRTEFALKLVSGIAGIGAFLATQTRGGLLAIPFFLFIALLVQGRRMNRFKVLSAALLLGLAGIIVASDASMRERIHLGVSEFDQCQVAHLSDTSVCIRLQLWSAAGHMIRSEPLFGVGGGDRFREELAKLAEAKQVTPTVARDFGETHNDLLYFLATYGVLGGLGLVLLYIAPGWVFARRLRLGVTDRPTRLFAGAGLMICVGFAVFGLTEMMFRDMRTASFYATWIAFFLALSDPLRLRTPTDV</sequence>
<feature type="transmembrane region" description="Helical" evidence="5">
    <location>
        <begin position="232"/>
        <end position="249"/>
    </location>
</feature>
<dbReference type="GO" id="GO:0016020">
    <property type="term" value="C:membrane"/>
    <property type="evidence" value="ECO:0007669"/>
    <property type="project" value="UniProtKB-SubCell"/>
</dbReference>
<dbReference type="RefSeq" id="WP_307105949.1">
    <property type="nucleotide sequence ID" value="NZ_JAUTAS010000001.1"/>
</dbReference>
<feature type="transmembrane region" description="Helical" evidence="5">
    <location>
        <begin position="356"/>
        <end position="376"/>
    </location>
</feature>
<evidence type="ECO:0000256" key="4">
    <source>
        <dbReference type="ARBA" id="ARBA00023136"/>
    </source>
</evidence>
<feature type="transmembrane region" description="Helical" evidence="5">
    <location>
        <begin position="256"/>
        <end position="276"/>
    </location>
</feature>
<keyword evidence="2 5" id="KW-0812">Transmembrane</keyword>
<dbReference type="PANTHER" id="PTHR37422:SF23">
    <property type="entry name" value="TEICHURONIC ACID BIOSYNTHESIS PROTEIN TUAE"/>
    <property type="match status" value="1"/>
</dbReference>
<dbReference type="EMBL" id="JAUTAS010000001">
    <property type="protein sequence ID" value="MDQ1107234.1"/>
    <property type="molecule type" value="Genomic_DNA"/>
</dbReference>
<keyword evidence="7" id="KW-0436">Ligase</keyword>
<accession>A0AAP5AEC6</accession>
<gene>
    <name evidence="7" type="ORF">QE424_000393</name>
</gene>
<keyword evidence="7" id="KW-0808">Transferase</keyword>
<dbReference type="AlphaFoldDB" id="A0AAP5AEC6"/>
<dbReference type="InterPro" id="IPR051533">
    <property type="entry name" value="WaaL-like"/>
</dbReference>
<keyword evidence="4 5" id="KW-0472">Membrane</keyword>
<dbReference type="GO" id="GO:0016757">
    <property type="term" value="F:glycosyltransferase activity"/>
    <property type="evidence" value="ECO:0007669"/>
    <property type="project" value="UniProtKB-KW"/>
</dbReference>
<dbReference type="Pfam" id="PF04932">
    <property type="entry name" value="Wzy_C"/>
    <property type="match status" value="1"/>
</dbReference>
<dbReference type="EC" id="2.4.1.-" evidence="7"/>
<evidence type="ECO:0000313" key="8">
    <source>
        <dbReference type="Proteomes" id="UP001226084"/>
    </source>
</evidence>
<keyword evidence="7" id="KW-0328">Glycosyltransferase</keyword>
<reference evidence="7" key="1">
    <citation type="submission" date="2023-07" db="EMBL/GenBank/DDBJ databases">
        <title>Functional and genomic diversity of the sorghum phyllosphere microbiome.</title>
        <authorList>
            <person name="Shade A."/>
        </authorList>
    </citation>
    <scope>NUCLEOTIDE SEQUENCE</scope>
    <source>
        <strain evidence="7">SORGH_AS_0457</strain>
    </source>
</reference>
<feature type="transmembrane region" description="Helical" evidence="5">
    <location>
        <begin position="147"/>
        <end position="166"/>
    </location>
</feature>
<feature type="transmembrane region" description="Helical" evidence="5">
    <location>
        <begin position="397"/>
        <end position="419"/>
    </location>
</feature>
<feature type="transmembrane region" description="Helical" evidence="5">
    <location>
        <begin position="91"/>
        <end position="111"/>
    </location>
</feature>
<evidence type="ECO:0000256" key="1">
    <source>
        <dbReference type="ARBA" id="ARBA00004141"/>
    </source>
</evidence>
<evidence type="ECO:0000256" key="2">
    <source>
        <dbReference type="ARBA" id="ARBA00022692"/>
    </source>
</evidence>
<evidence type="ECO:0000256" key="5">
    <source>
        <dbReference type="SAM" id="Phobius"/>
    </source>
</evidence>